<dbReference type="Proteomes" id="UP000235036">
    <property type="component" value="Unassembled WGS sequence"/>
</dbReference>
<keyword evidence="2" id="KW-1185">Reference proteome</keyword>
<evidence type="ECO:0000313" key="1">
    <source>
        <dbReference type="EMBL" id="PLZ85900.1"/>
    </source>
</evidence>
<sequence>MIVKYCLVFKGEMVMTLEEAIMKVAQLDPYQNVNIPFTPYITSPSGKVTVEPQMTRGFAFCSICNMVTGDGYITVRHIDGRTVEFHPVLYHYVKVGHPVPVAANRFDGVVSWKYGRRILGEEEKLNNITLLVDIMSDA</sequence>
<name>A0A2N6JYF2_FISMU</name>
<gene>
    <name evidence="1" type="ORF">CEN44_21180</name>
</gene>
<evidence type="ECO:0000313" key="2">
    <source>
        <dbReference type="Proteomes" id="UP000235036"/>
    </source>
</evidence>
<reference evidence="1 2" key="1">
    <citation type="submission" date="2017-08" db="EMBL/GenBank/DDBJ databases">
        <title>Genomes of Fischerella (Mastigocladus) sp. strains.</title>
        <authorList>
            <person name="Miller S.R."/>
        </authorList>
    </citation>
    <scope>NUCLEOTIDE SEQUENCE [LARGE SCALE GENOMIC DNA]</scope>
    <source>
        <strain evidence="1 2">CCMEE 5323</strain>
    </source>
</reference>
<comment type="caution">
    <text evidence="1">The sequence shown here is derived from an EMBL/GenBank/DDBJ whole genome shotgun (WGS) entry which is preliminary data.</text>
</comment>
<accession>A0A2N6JYF2</accession>
<dbReference type="AlphaFoldDB" id="A0A2N6JYF2"/>
<protein>
    <submittedName>
        <fullName evidence="1">Uncharacterized protein</fullName>
    </submittedName>
</protein>
<proteinExistence type="predicted"/>
<organism evidence="1 2">
    <name type="scientific">Fischerella muscicola CCMEE 5323</name>
    <dbReference type="NCBI Taxonomy" id="2019572"/>
    <lineage>
        <taxon>Bacteria</taxon>
        <taxon>Bacillati</taxon>
        <taxon>Cyanobacteriota</taxon>
        <taxon>Cyanophyceae</taxon>
        <taxon>Nostocales</taxon>
        <taxon>Hapalosiphonaceae</taxon>
        <taxon>Fischerella</taxon>
    </lineage>
</organism>
<dbReference type="EMBL" id="NRQW01000496">
    <property type="protein sequence ID" value="PLZ85900.1"/>
    <property type="molecule type" value="Genomic_DNA"/>
</dbReference>